<gene>
    <name evidence="2" type="ORF">G0P99_14890</name>
</gene>
<sequence length="131" mass="13590">MPRVGLYRVASLATVLTATAVMAGNESRSAAYPVAGGLIEVVAAFSENAIYWCGVGDHALTRLGMPGSQRIYVWQGPSPSLARPGERAVTFGFAPPPQGRAPALTNDVGIIGNTLTVSQAKKTCDERTASG</sequence>
<proteinExistence type="predicted"/>
<dbReference type="RefSeq" id="WP_164131141.1">
    <property type="nucleotide sequence ID" value="NZ_JAAGOX010000022.1"/>
</dbReference>
<feature type="signal peptide" evidence="1">
    <location>
        <begin position="1"/>
        <end position="23"/>
    </location>
</feature>
<accession>A0A6B2NQ63</accession>
<protein>
    <submittedName>
        <fullName evidence="2">Uncharacterized protein</fullName>
    </submittedName>
</protein>
<comment type="caution">
    <text evidence="2">The sequence shown here is derived from an EMBL/GenBank/DDBJ whole genome shotgun (WGS) entry which is preliminary data.</text>
</comment>
<evidence type="ECO:0000256" key="1">
    <source>
        <dbReference type="SAM" id="SignalP"/>
    </source>
</evidence>
<feature type="chain" id="PRO_5025478406" evidence="1">
    <location>
        <begin position="24"/>
        <end position="131"/>
    </location>
</feature>
<dbReference type="AlphaFoldDB" id="A0A6B2NQ63"/>
<organism evidence="2">
    <name type="scientific">Ruegeria sp. PrR005</name>
    <dbReference type="NCBI Taxonomy" id="2706882"/>
    <lineage>
        <taxon>Bacteria</taxon>
        <taxon>Pseudomonadati</taxon>
        <taxon>Pseudomonadota</taxon>
        <taxon>Alphaproteobacteria</taxon>
        <taxon>Rhodobacterales</taxon>
        <taxon>Roseobacteraceae</taxon>
        <taxon>Ruegeria</taxon>
    </lineage>
</organism>
<dbReference type="EMBL" id="JAAGOX010000022">
    <property type="protein sequence ID" value="NDW46252.1"/>
    <property type="molecule type" value="Genomic_DNA"/>
</dbReference>
<reference evidence="2" key="1">
    <citation type="submission" date="2020-02" db="EMBL/GenBank/DDBJ databases">
        <title>Delineation of the pyrene-degrading pathway in Roseobacter clade bacteria by genomic analysis.</title>
        <authorList>
            <person name="Zhou H."/>
            <person name="Wang H."/>
        </authorList>
    </citation>
    <scope>NUCLEOTIDE SEQUENCE</scope>
    <source>
        <strain evidence="2">PrR005</strain>
    </source>
</reference>
<keyword evidence="1" id="KW-0732">Signal</keyword>
<evidence type="ECO:0000313" key="2">
    <source>
        <dbReference type="EMBL" id="NDW46252.1"/>
    </source>
</evidence>
<name>A0A6B2NQ63_9RHOB</name>